<feature type="transmembrane region" description="Helical" evidence="1">
    <location>
        <begin position="54"/>
        <end position="74"/>
    </location>
</feature>
<evidence type="ECO:0000313" key="2">
    <source>
        <dbReference type="EMBL" id="RMB59899.1"/>
    </source>
</evidence>
<dbReference type="AlphaFoldDB" id="A0A3M0GFJ9"/>
<dbReference type="RefSeq" id="WP_121901379.1">
    <property type="nucleotide sequence ID" value="NZ_REFW01000002.1"/>
</dbReference>
<evidence type="ECO:0000313" key="3">
    <source>
        <dbReference type="Proteomes" id="UP000275256"/>
    </source>
</evidence>
<dbReference type="Proteomes" id="UP000275256">
    <property type="component" value="Unassembled WGS sequence"/>
</dbReference>
<keyword evidence="1" id="KW-0472">Membrane</keyword>
<name>A0A3M0GFJ9_9ACTN</name>
<feature type="transmembrane region" description="Helical" evidence="1">
    <location>
        <begin position="94"/>
        <end position="121"/>
    </location>
</feature>
<reference evidence="2 3" key="1">
    <citation type="submission" date="2018-10" db="EMBL/GenBank/DDBJ databases">
        <title>Tessaracoccus antarcticuss sp. nov., isolated from sediment.</title>
        <authorList>
            <person name="Zhou L.Y."/>
            <person name="Du Z.J."/>
        </authorList>
    </citation>
    <scope>NUCLEOTIDE SEQUENCE [LARGE SCALE GENOMIC DNA]</scope>
    <source>
        <strain evidence="2 3">JDX10</strain>
    </source>
</reference>
<protein>
    <submittedName>
        <fullName evidence="2">Uncharacterized protein</fullName>
    </submittedName>
</protein>
<dbReference type="EMBL" id="REFW01000002">
    <property type="protein sequence ID" value="RMB59899.1"/>
    <property type="molecule type" value="Genomic_DNA"/>
</dbReference>
<keyword evidence="3" id="KW-1185">Reference proteome</keyword>
<proteinExistence type="predicted"/>
<evidence type="ECO:0000256" key="1">
    <source>
        <dbReference type="SAM" id="Phobius"/>
    </source>
</evidence>
<dbReference type="OrthoDB" id="3402356at2"/>
<organism evidence="2 3">
    <name type="scientific">Tessaracoccus antarcticus</name>
    <dbReference type="NCBI Taxonomy" id="2479848"/>
    <lineage>
        <taxon>Bacteria</taxon>
        <taxon>Bacillati</taxon>
        <taxon>Actinomycetota</taxon>
        <taxon>Actinomycetes</taxon>
        <taxon>Propionibacteriales</taxon>
        <taxon>Propionibacteriaceae</taxon>
        <taxon>Tessaracoccus</taxon>
    </lineage>
</organism>
<sequence length="136" mass="14016">MTIVVVLLALLVTVVLLTTGGRRGAGAAGNLRRAACGLTWVVALALTPTTFHDAGAAAGYLLGVPLVISIIVFLRDLSGRSVLVVEATAGLTMLAWSLLLALGIGLAFLPSALLFLCAFGFDLRTPVHKQHSAAQP</sequence>
<keyword evidence="1" id="KW-1133">Transmembrane helix</keyword>
<accession>A0A3M0GFJ9</accession>
<feature type="transmembrane region" description="Helical" evidence="1">
    <location>
        <begin position="31"/>
        <end position="47"/>
    </location>
</feature>
<keyword evidence="1" id="KW-0812">Transmembrane</keyword>
<gene>
    <name evidence="2" type="ORF">EAX62_09190</name>
</gene>
<comment type="caution">
    <text evidence="2">The sequence shown here is derived from an EMBL/GenBank/DDBJ whole genome shotgun (WGS) entry which is preliminary data.</text>
</comment>